<feature type="binding site" evidence="1">
    <location>
        <position position="68"/>
    </location>
    <ligand>
        <name>Zn(2+)</name>
        <dbReference type="ChEBI" id="CHEBI:29105"/>
        <note>catalytic</note>
    </ligand>
</feature>
<protein>
    <recommendedName>
        <fullName evidence="3">Peptidase M12B domain-containing protein</fullName>
    </recommendedName>
</protein>
<dbReference type="InterPro" id="IPR024079">
    <property type="entry name" value="MetalloPept_cat_dom_sf"/>
</dbReference>
<dbReference type="InterPro" id="IPR001590">
    <property type="entry name" value="Peptidase_M12B"/>
</dbReference>
<feature type="domain" description="Peptidase M12B" evidence="3">
    <location>
        <begin position="30"/>
        <end position="94"/>
    </location>
</feature>
<comment type="caution">
    <text evidence="1">Lacks conserved residue(s) required for the propagation of feature annotation.</text>
</comment>
<keyword evidence="1" id="KW-0479">Metal-binding</keyword>
<dbReference type="PANTHER" id="PTHR11905:SF159">
    <property type="entry name" value="ADAM METALLOPROTEASE"/>
    <property type="match status" value="1"/>
</dbReference>
<dbReference type="SUPFAM" id="SSF55486">
    <property type="entry name" value="Metalloproteases ('zincins'), catalytic domain"/>
    <property type="match status" value="1"/>
</dbReference>
<evidence type="ECO:0000256" key="2">
    <source>
        <dbReference type="SAM" id="MobiDB-lite"/>
    </source>
</evidence>
<keyword evidence="1" id="KW-0862">Zinc</keyword>
<name>A0A3P7LAZ0_DIBLA</name>
<dbReference type="Proteomes" id="UP000281553">
    <property type="component" value="Unassembled WGS sequence"/>
</dbReference>
<evidence type="ECO:0000256" key="1">
    <source>
        <dbReference type="PROSITE-ProRule" id="PRU00276"/>
    </source>
</evidence>
<feature type="region of interest" description="Disordered" evidence="2">
    <location>
        <begin position="1"/>
        <end position="31"/>
    </location>
</feature>
<dbReference type="Gene3D" id="3.40.390.10">
    <property type="entry name" value="Collagenase (Catalytic Domain)"/>
    <property type="match status" value="1"/>
</dbReference>
<dbReference type="GO" id="GO:0006508">
    <property type="term" value="P:proteolysis"/>
    <property type="evidence" value="ECO:0007669"/>
    <property type="project" value="InterPro"/>
</dbReference>
<organism evidence="4 5">
    <name type="scientific">Dibothriocephalus latus</name>
    <name type="common">Fish tapeworm</name>
    <name type="synonym">Diphyllobothrium latum</name>
    <dbReference type="NCBI Taxonomy" id="60516"/>
    <lineage>
        <taxon>Eukaryota</taxon>
        <taxon>Metazoa</taxon>
        <taxon>Spiralia</taxon>
        <taxon>Lophotrochozoa</taxon>
        <taxon>Platyhelminthes</taxon>
        <taxon>Cestoda</taxon>
        <taxon>Eucestoda</taxon>
        <taxon>Diphyllobothriidea</taxon>
        <taxon>Diphyllobothriidae</taxon>
        <taxon>Dibothriocephalus</taxon>
    </lineage>
</organism>
<dbReference type="Pfam" id="PF01421">
    <property type="entry name" value="Reprolysin"/>
    <property type="match status" value="1"/>
</dbReference>
<evidence type="ECO:0000313" key="4">
    <source>
        <dbReference type="EMBL" id="VDN13894.1"/>
    </source>
</evidence>
<accession>A0A3P7LAZ0</accession>
<sequence>MILFEPSRDSDFPFPLGSADEGGQMSTMRGKASKEKMCTFSSCVGFTRDAPSMYPKDTARTIAHELGHSLGLRHDTEECECQGCVMATGVDPPA</sequence>
<dbReference type="AlphaFoldDB" id="A0A3P7LAZ0"/>
<keyword evidence="5" id="KW-1185">Reference proteome</keyword>
<dbReference type="GO" id="GO:0004222">
    <property type="term" value="F:metalloendopeptidase activity"/>
    <property type="evidence" value="ECO:0007669"/>
    <property type="project" value="InterPro"/>
</dbReference>
<feature type="binding site" evidence="1">
    <location>
        <position position="74"/>
    </location>
    <ligand>
        <name>Zn(2+)</name>
        <dbReference type="ChEBI" id="CHEBI:29105"/>
        <note>catalytic</note>
    </ligand>
</feature>
<evidence type="ECO:0000259" key="3">
    <source>
        <dbReference type="PROSITE" id="PS50215"/>
    </source>
</evidence>
<feature type="compositionally biased region" description="Basic and acidic residues" evidence="2">
    <location>
        <begin position="1"/>
        <end position="11"/>
    </location>
</feature>
<feature type="active site" evidence="1">
    <location>
        <position position="65"/>
    </location>
</feature>
<dbReference type="EMBL" id="UYRU01057695">
    <property type="protein sequence ID" value="VDN13894.1"/>
    <property type="molecule type" value="Genomic_DNA"/>
</dbReference>
<dbReference type="OrthoDB" id="5951731at2759"/>
<gene>
    <name evidence="4" type="ORF">DILT_LOCUS9725</name>
</gene>
<evidence type="ECO:0000313" key="5">
    <source>
        <dbReference type="Proteomes" id="UP000281553"/>
    </source>
</evidence>
<dbReference type="PROSITE" id="PS50215">
    <property type="entry name" value="ADAM_MEPRO"/>
    <property type="match status" value="1"/>
</dbReference>
<proteinExistence type="predicted"/>
<reference evidence="4 5" key="1">
    <citation type="submission" date="2018-11" db="EMBL/GenBank/DDBJ databases">
        <authorList>
            <consortium name="Pathogen Informatics"/>
        </authorList>
    </citation>
    <scope>NUCLEOTIDE SEQUENCE [LARGE SCALE GENOMIC DNA]</scope>
</reference>
<dbReference type="PANTHER" id="PTHR11905">
    <property type="entry name" value="ADAM A DISINTEGRIN AND METALLOPROTEASE DOMAIN"/>
    <property type="match status" value="1"/>
</dbReference>
<dbReference type="GO" id="GO:0046872">
    <property type="term" value="F:metal ion binding"/>
    <property type="evidence" value="ECO:0007669"/>
    <property type="project" value="UniProtKB-KW"/>
</dbReference>
<feature type="binding site" evidence="1">
    <location>
        <position position="64"/>
    </location>
    <ligand>
        <name>Zn(2+)</name>
        <dbReference type="ChEBI" id="CHEBI:29105"/>
        <note>catalytic</note>
    </ligand>
</feature>